<feature type="compositionally biased region" description="Acidic residues" evidence="1">
    <location>
        <begin position="51"/>
        <end position="60"/>
    </location>
</feature>
<feature type="compositionally biased region" description="Basic and acidic residues" evidence="1">
    <location>
        <begin position="37"/>
        <end position="50"/>
    </location>
</feature>
<sequence>MARRRQAGSAPVTAGKGGKESEHLNEPAQDRAMGIGRDGDARFGRFGQDHEGEDEDEADGWSESGDRELRVQ</sequence>
<evidence type="ECO:0000313" key="2">
    <source>
        <dbReference type="EMBL" id="CAK7897485.1"/>
    </source>
</evidence>
<dbReference type="EMBL" id="CAKLBY020000101">
    <property type="protein sequence ID" value="CAK7926778.1"/>
    <property type="molecule type" value="Genomic_DNA"/>
</dbReference>
<accession>A0AAV1T3Z8</accession>
<proteinExistence type="predicted"/>
<organism evidence="2 4">
    <name type="scientific">Peronospora matthiolae</name>
    <dbReference type="NCBI Taxonomy" id="2874970"/>
    <lineage>
        <taxon>Eukaryota</taxon>
        <taxon>Sar</taxon>
        <taxon>Stramenopiles</taxon>
        <taxon>Oomycota</taxon>
        <taxon>Peronosporomycetes</taxon>
        <taxon>Peronosporales</taxon>
        <taxon>Peronosporaceae</taxon>
        <taxon>Peronospora</taxon>
    </lineage>
</organism>
<protein>
    <submittedName>
        <fullName evidence="2">Uncharacterized protein</fullName>
    </submittedName>
</protein>
<gene>
    <name evidence="3" type="ORF">PM001_LOCUS11928</name>
    <name evidence="2" type="ORF">PM001_LOCUS1451</name>
</gene>
<comment type="caution">
    <text evidence="2">The sequence shown here is derived from an EMBL/GenBank/DDBJ whole genome shotgun (WGS) entry which is preliminary data.</text>
</comment>
<dbReference type="Proteomes" id="UP001162060">
    <property type="component" value="Unassembled WGS sequence"/>
</dbReference>
<feature type="compositionally biased region" description="Basic and acidic residues" evidence="1">
    <location>
        <begin position="17"/>
        <end position="29"/>
    </location>
</feature>
<evidence type="ECO:0000256" key="1">
    <source>
        <dbReference type="SAM" id="MobiDB-lite"/>
    </source>
</evidence>
<feature type="region of interest" description="Disordered" evidence="1">
    <location>
        <begin position="1"/>
        <end position="72"/>
    </location>
</feature>
<evidence type="ECO:0000313" key="4">
    <source>
        <dbReference type="Proteomes" id="UP001162060"/>
    </source>
</evidence>
<name>A0AAV1T3Z8_9STRA</name>
<dbReference type="AlphaFoldDB" id="A0AAV1T3Z8"/>
<evidence type="ECO:0000313" key="3">
    <source>
        <dbReference type="EMBL" id="CAK7926778.1"/>
    </source>
</evidence>
<reference evidence="2" key="1">
    <citation type="submission" date="2024-01" db="EMBL/GenBank/DDBJ databases">
        <authorList>
            <person name="Webb A."/>
        </authorList>
    </citation>
    <scope>NUCLEOTIDE SEQUENCE</scope>
    <source>
        <strain evidence="2">Pm1</strain>
    </source>
</reference>
<dbReference type="EMBL" id="CAKLBY020000014">
    <property type="protein sequence ID" value="CAK7897485.1"/>
    <property type="molecule type" value="Genomic_DNA"/>
</dbReference>